<protein>
    <submittedName>
        <fullName evidence="1">Uncharacterized protein</fullName>
    </submittedName>
</protein>
<keyword evidence="2" id="KW-1185">Reference proteome</keyword>
<accession>A0A5N6IL22</accession>
<reference evidence="1 2" key="1">
    <citation type="submission" date="2019-04" db="EMBL/GenBank/DDBJ databases">
        <title>Fungal friends and foes A comparative genomics study of 23 Aspergillus species from section Flavi.</title>
        <authorList>
            <consortium name="DOE Joint Genome Institute"/>
            <person name="Kjaerbolling I."/>
            <person name="Vesth T.C."/>
            <person name="Frisvad J.C."/>
            <person name="Nybo J.L."/>
            <person name="Theobald S."/>
            <person name="Kildgaard S."/>
            <person name="Petersen T.I."/>
            <person name="Kuo A."/>
            <person name="Sato A."/>
            <person name="Lyhne E.K."/>
            <person name="Kogle M.E."/>
            <person name="Wiebenga A."/>
            <person name="Kun R.S."/>
            <person name="Lubbers R.J."/>
            <person name="Makela M.R."/>
            <person name="Barry K."/>
            <person name="Chovatia M."/>
            <person name="Clum A."/>
            <person name="Daum C."/>
            <person name="Haridas S."/>
            <person name="He G."/>
            <person name="LaButti K."/>
            <person name="Lipzen A."/>
            <person name="Mondo S."/>
            <person name="Pangilinan J."/>
            <person name="Riley R."/>
            <person name="Salamov A."/>
            <person name="Simmons B.A."/>
            <person name="Magnuson J.K."/>
            <person name="Henrissat B."/>
            <person name="Mortensen U.H."/>
            <person name="Larsen T.O."/>
            <person name="De vries R.P."/>
            <person name="Grigoriev I.V."/>
            <person name="Machida M."/>
            <person name="Baker S.E."/>
            <person name="Andersen M.R."/>
        </authorList>
    </citation>
    <scope>NUCLEOTIDE SEQUENCE [LARGE SCALE GENOMIC DNA]</scope>
    <source>
        <strain evidence="1 2">CBS 117635</strain>
    </source>
</reference>
<gene>
    <name evidence="1" type="ORF">BDV30DRAFT_51332</name>
</gene>
<name>A0A5N6IL22_9EURO</name>
<evidence type="ECO:0000313" key="2">
    <source>
        <dbReference type="Proteomes" id="UP000326289"/>
    </source>
</evidence>
<proteinExistence type="predicted"/>
<sequence>MREQVTHYGPSLEYIYYTLTSTIFTASPPASSQLVIFQGMRSPFVILSLFLQLNLFPEFTAQPRFNKSTTLHAIDPMTTSTDSQWPIPYRISNLANVLHNKSVTQHSRIFGPPAEIAGIRWEHYFSSRNKIGLSA</sequence>
<dbReference type="EMBL" id="ML732917">
    <property type="protein sequence ID" value="KAB8267116.1"/>
    <property type="molecule type" value="Genomic_DNA"/>
</dbReference>
<evidence type="ECO:0000313" key="1">
    <source>
        <dbReference type="EMBL" id="KAB8267116.1"/>
    </source>
</evidence>
<organism evidence="1 2">
    <name type="scientific">Aspergillus minisclerotigenes</name>
    <dbReference type="NCBI Taxonomy" id="656917"/>
    <lineage>
        <taxon>Eukaryota</taxon>
        <taxon>Fungi</taxon>
        <taxon>Dikarya</taxon>
        <taxon>Ascomycota</taxon>
        <taxon>Pezizomycotina</taxon>
        <taxon>Eurotiomycetes</taxon>
        <taxon>Eurotiomycetidae</taxon>
        <taxon>Eurotiales</taxon>
        <taxon>Aspergillaceae</taxon>
        <taxon>Aspergillus</taxon>
        <taxon>Aspergillus subgen. Circumdati</taxon>
    </lineage>
</organism>
<dbReference type="Proteomes" id="UP000326289">
    <property type="component" value="Unassembled WGS sequence"/>
</dbReference>
<dbReference type="AlphaFoldDB" id="A0A5N6IL22"/>